<comment type="caution">
    <text evidence="1">The sequence shown here is derived from an EMBL/GenBank/DDBJ whole genome shotgun (WGS) entry which is preliminary data.</text>
</comment>
<organism evidence="1 2">
    <name type="scientific">Cudoniella acicularis</name>
    <dbReference type="NCBI Taxonomy" id="354080"/>
    <lineage>
        <taxon>Eukaryota</taxon>
        <taxon>Fungi</taxon>
        <taxon>Dikarya</taxon>
        <taxon>Ascomycota</taxon>
        <taxon>Pezizomycotina</taxon>
        <taxon>Leotiomycetes</taxon>
        <taxon>Helotiales</taxon>
        <taxon>Tricladiaceae</taxon>
        <taxon>Cudoniella</taxon>
    </lineage>
</organism>
<evidence type="ECO:0000313" key="2">
    <source>
        <dbReference type="Proteomes" id="UP000566819"/>
    </source>
</evidence>
<gene>
    <name evidence="1" type="ORF">G7Y89_g4796</name>
</gene>
<keyword evidence="2" id="KW-1185">Reference proteome</keyword>
<sequence>MSYLFFTPSSTRNLNIIRSTNHEARNKALSIQKPYPAILSFDEVDLGSPFLNPEPDCEFNGDPLEQVRKCVAGHELSPKIFYNPSINAIWLNDYWVERLFH</sequence>
<reference evidence="1 2" key="1">
    <citation type="submission" date="2020-03" db="EMBL/GenBank/DDBJ databases">
        <title>Draft Genome Sequence of Cudoniella acicularis.</title>
        <authorList>
            <person name="Buettner E."/>
            <person name="Kellner H."/>
        </authorList>
    </citation>
    <scope>NUCLEOTIDE SEQUENCE [LARGE SCALE GENOMIC DNA]</scope>
    <source>
        <strain evidence="1 2">DSM 108380</strain>
    </source>
</reference>
<evidence type="ECO:0000313" key="1">
    <source>
        <dbReference type="EMBL" id="KAF4633324.1"/>
    </source>
</evidence>
<accession>A0A8H4RQX2</accession>
<dbReference type="EMBL" id="JAAMPI010000270">
    <property type="protein sequence ID" value="KAF4633324.1"/>
    <property type="molecule type" value="Genomic_DNA"/>
</dbReference>
<proteinExistence type="predicted"/>
<dbReference type="AlphaFoldDB" id="A0A8H4RQX2"/>
<protein>
    <submittedName>
        <fullName evidence="1">Uncharacterized protein</fullName>
    </submittedName>
</protein>
<dbReference type="Proteomes" id="UP000566819">
    <property type="component" value="Unassembled WGS sequence"/>
</dbReference>
<name>A0A8H4RQX2_9HELO</name>